<comment type="similarity">
    <text evidence="2 3">Belongs to the peptidase M14 family.</text>
</comment>
<dbReference type="Proteomes" id="UP000694044">
    <property type="component" value="Unassembled WGS sequence"/>
</dbReference>
<organism evidence="6 7">
    <name type="scientific">Phytophthora pseudosyringae</name>
    <dbReference type="NCBI Taxonomy" id="221518"/>
    <lineage>
        <taxon>Eukaryota</taxon>
        <taxon>Sar</taxon>
        <taxon>Stramenopiles</taxon>
        <taxon>Oomycota</taxon>
        <taxon>Peronosporomycetes</taxon>
        <taxon>Peronosporales</taxon>
        <taxon>Peronosporaceae</taxon>
        <taxon>Phytophthora</taxon>
    </lineage>
</organism>
<evidence type="ECO:0000256" key="3">
    <source>
        <dbReference type="PROSITE-ProRule" id="PRU01379"/>
    </source>
</evidence>
<evidence type="ECO:0000313" key="6">
    <source>
        <dbReference type="EMBL" id="KAG7391321.1"/>
    </source>
</evidence>
<feature type="compositionally biased region" description="Basic and acidic residues" evidence="4">
    <location>
        <begin position="712"/>
        <end position="721"/>
    </location>
</feature>
<dbReference type="PANTHER" id="PTHR12756">
    <property type="entry name" value="CYTOSOLIC CARBOXYPEPTIDASE"/>
    <property type="match status" value="1"/>
</dbReference>
<dbReference type="Pfam" id="PF00246">
    <property type="entry name" value="Peptidase_M14"/>
    <property type="match status" value="1"/>
</dbReference>
<comment type="caution">
    <text evidence="6">The sequence shown here is derived from an EMBL/GenBank/DDBJ whole genome shotgun (WGS) entry which is preliminary data.</text>
</comment>
<reference evidence="6" key="1">
    <citation type="submission" date="2021-02" db="EMBL/GenBank/DDBJ databases">
        <authorList>
            <person name="Palmer J.M."/>
        </authorList>
    </citation>
    <scope>NUCLEOTIDE SEQUENCE</scope>
    <source>
        <strain evidence="6">SCRP734</strain>
    </source>
</reference>
<dbReference type="OrthoDB" id="10253041at2759"/>
<keyword evidence="7" id="KW-1185">Reference proteome</keyword>
<feature type="region of interest" description="Disordered" evidence="4">
    <location>
        <begin position="1496"/>
        <end position="1523"/>
    </location>
</feature>
<feature type="region of interest" description="Disordered" evidence="4">
    <location>
        <begin position="1685"/>
        <end position="1707"/>
    </location>
</feature>
<sequence>MSTVHGLLSMLQDRSPSSVRHLLLELASCCRCEDAKAAILADGLESLLALAADDQELPHGETLEVLLELLVLLVLDNPLAKANAAKGGALEMAVRCLHELSAGAGGGRRRAKILKRALELVDLLSYTTESQQPERQTIVLKQILEMMTRANEDVSVLVRATDTLGRFVDGSLERIQIAAKEHAVAILIELLRLNGEKPDLKRTACEVLMLMGEAPGMLQMMATQNIVSALRICLRLDPPAREVEFGVVRLLLRLAHEARVYGQIIHEEMVPLLFRIIERHSNMREVTGMTCTIIADLSDFARRCRLDLSPFVEGCKGKVLVLAATCHAQEANMVDSTFRFFVNVSTNPVDLPQLMNSETIEGLLSLYVLAGGSGYLAELAGHLVHVISKLSRSTLEQFTIQEEDITLPALFLCLRNYHEDIRFTSQVFAIIAKHWNTQCQSKSVHGITGYVGIAIEVLCRTIPTSKSWGDQTADITNFIREMMLAKGGADVVLSCGGKDLLEVLHTYLPTREDNSSAGVGILSGRGGASSTTSAPPSPHLSNAFGGENIAIVVVNMLEKAVLGLTDLGVINDASSSESSTNEHNFLLSSSRTGLRVGDAEYDEYVSRLFDLENSCHFKPIENEASKGNIEPETASTISADVPCAEVPQVNIDASEARDELNVSEESESVDVTVPADSSGEDDTEVDANGDVDADNADDENDDDSDDDDADTNIEKVEPIGDKVEMTRVSSLCSFPLNVSPSPFKGPSSISSNSKITSRDTSTTHTFDHLEDRKWYYIDSSHVKYPKHPSRMNQGGQNNPEKEFVLDEPGFLEPCNLPDFEGSTRFVEEAVARRAEFIASDVNTRARIVYENTSMVEDREKKVAGIPPFLLNSCTIQRDALYFVPEKTNAFSDLTSSLTFDSNFESGNLERAIRIGPNEYDLVLRHDFNCSGHMQWFYFAVSNIQISGASPRGGQKYRFNIVNLCKPNSLFNQGLQPVVYSVRDAHQKAKGWVRSGTDIYYFANSFARPPRNVAALSGVSPAEMTSAVTTATPAAPALTYYTLTFTLEFWGADDTYLVAHSYPYTLTMHQLHIDRILCSGHDTLQILQHSSLCTTLSGRNCDLLTISDFTVSQQELNLRKAVFITSRVHPGEAQASWMMRGVIDFLLGNSVIARVLRRMFVFQIIPMLNPDGVYYGNSRCGLSACDLNRQWQTPSKALHPTIFHAKELLVQERSSRGVAFFCDMHGHSRKKNVFMYGCDTKRKPNPAARAFAKMFSMQQTAKKYISFPDCSFKVSRDKETTARVVVANELKISWSFTLEASFCGANYGELQHMHFNTKHLREAGASLCETLFQACISDAGARDRLVGLVGDPTICIPQQVESCLREAGAISENTLVDEDASANPRSFFQKGKTGSGKKLSTEVTPKRVRRKSSKARAIGTSDAGPPKVKDTNEGLGRRRRLSRQQNKSLSLASGLLDEVTREVSVPAFIPDGSTSCLDLACIPPPKLSGRKLRSKYPNVRRTKSSPDGHVNSRRRAIPSLASKDTVDEIEDSLSQVAVASGSAASNNCPSSEPIMPLVSPSKLSAPLPGPPTSSVRVTLGSFQGPELTYMRSPKAISFPYPSNVLGLQLRDSSVLLPSPVNEVITRSPKAPANRIRFRGAGRQFAAVNTIPRASIHDILRSDSVTAFQTYEADLINASTMIIRQRGSVSTSNNATAATDEKNLPPPSSNYLTFPSVT</sequence>
<feature type="compositionally biased region" description="Acidic residues" evidence="4">
    <location>
        <begin position="678"/>
        <end position="711"/>
    </location>
</feature>
<feature type="domain" description="Peptidase M14" evidence="5">
    <location>
        <begin position="1061"/>
        <end position="1334"/>
    </location>
</feature>
<proteinExistence type="inferred from homology"/>
<name>A0A8T1WDN9_9STRA</name>
<evidence type="ECO:0000256" key="1">
    <source>
        <dbReference type="ARBA" id="ARBA00001947"/>
    </source>
</evidence>
<dbReference type="PROSITE" id="PS52035">
    <property type="entry name" value="PEPTIDASE_M14"/>
    <property type="match status" value="1"/>
</dbReference>
<feature type="active site" description="Proton donor/acceptor" evidence="3">
    <location>
        <position position="1298"/>
    </location>
</feature>
<dbReference type="PANTHER" id="PTHR12756:SF11">
    <property type="entry name" value="CYTOSOLIC CARBOXYPEPTIDASE 1"/>
    <property type="match status" value="1"/>
</dbReference>
<dbReference type="InterPro" id="IPR000834">
    <property type="entry name" value="Peptidase_M14"/>
</dbReference>
<dbReference type="GO" id="GO:0008270">
    <property type="term" value="F:zinc ion binding"/>
    <property type="evidence" value="ECO:0007669"/>
    <property type="project" value="InterPro"/>
</dbReference>
<evidence type="ECO:0000259" key="5">
    <source>
        <dbReference type="PROSITE" id="PS52035"/>
    </source>
</evidence>
<evidence type="ECO:0000256" key="4">
    <source>
        <dbReference type="SAM" id="MobiDB-lite"/>
    </source>
</evidence>
<dbReference type="InterPro" id="IPR050821">
    <property type="entry name" value="Cytosolic_carboxypeptidase"/>
</dbReference>
<feature type="region of interest" description="Disordered" evidence="4">
    <location>
        <begin position="1380"/>
        <end position="1447"/>
    </location>
</feature>
<protein>
    <recommendedName>
        <fullName evidence="5">Peptidase M14 domain-containing protein</fullName>
    </recommendedName>
</protein>
<dbReference type="EMBL" id="JAGDFM010000022">
    <property type="protein sequence ID" value="KAG7391321.1"/>
    <property type="molecule type" value="Genomic_DNA"/>
</dbReference>
<evidence type="ECO:0000256" key="2">
    <source>
        <dbReference type="ARBA" id="ARBA00005988"/>
    </source>
</evidence>
<feature type="compositionally biased region" description="Basic and acidic residues" evidence="4">
    <location>
        <begin position="1426"/>
        <end position="1435"/>
    </location>
</feature>
<dbReference type="Pfam" id="PF18027">
    <property type="entry name" value="Pepdidase_M14_N"/>
    <property type="match status" value="1"/>
</dbReference>
<feature type="region of interest" description="Disordered" evidence="4">
    <location>
        <begin position="654"/>
        <end position="721"/>
    </location>
</feature>
<gene>
    <name evidence="6" type="ORF">PHYPSEUDO_005270</name>
</gene>
<dbReference type="InterPro" id="IPR040626">
    <property type="entry name" value="Pepdidase_M14_N"/>
</dbReference>
<accession>A0A8T1WDN9</accession>
<feature type="compositionally biased region" description="Polar residues" evidence="4">
    <location>
        <begin position="1685"/>
        <end position="1695"/>
    </location>
</feature>
<comment type="cofactor">
    <cofactor evidence="1">
        <name>Zn(2+)</name>
        <dbReference type="ChEBI" id="CHEBI:29105"/>
    </cofactor>
</comment>
<dbReference type="GO" id="GO:0006508">
    <property type="term" value="P:proteolysis"/>
    <property type="evidence" value="ECO:0007669"/>
    <property type="project" value="InterPro"/>
</dbReference>
<dbReference type="GO" id="GO:0004181">
    <property type="term" value="F:metallocarboxypeptidase activity"/>
    <property type="evidence" value="ECO:0007669"/>
    <property type="project" value="InterPro"/>
</dbReference>
<evidence type="ECO:0000313" key="7">
    <source>
        <dbReference type="Proteomes" id="UP000694044"/>
    </source>
</evidence>